<dbReference type="InterPro" id="IPR004087">
    <property type="entry name" value="KH_dom"/>
</dbReference>
<dbReference type="PANTHER" id="PTHR10288">
    <property type="entry name" value="KH DOMAIN CONTAINING RNA BINDING PROTEIN"/>
    <property type="match status" value="1"/>
</dbReference>
<evidence type="ECO:0000313" key="5">
    <source>
        <dbReference type="EMBL" id="CAF3383043.1"/>
    </source>
</evidence>
<dbReference type="Proteomes" id="UP000663833">
    <property type="component" value="Unassembled WGS sequence"/>
</dbReference>
<dbReference type="Pfam" id="PF00013">
    <property type="entry name" value="KH_1"/>
    <property type="match status" value="2"/>
</dbReference>
<feature type="domain" description="K Homology" evidence="4">
    <location>
        <begin position="127"/>
        <end position="199"/>
    </location>
</feature>
<dbReference type="AlphaFoldDB" id="A0A818FTZ0"/>
<evidence type="ECO:0000259" key="4">
    <source>
        <dbReference type="SMART" id="SM00322"/>
    </source>
</evidence>
<dbReference type="PROSITE" id="PS50084">
    <property type="entry name" value="KH_TYPE_1"/>
    <property type="match status" value="3"/>
</dbReference>
<keyword evidence="1" id="KW-0677">Repeat</keyword>
<evidence type="ECO:0000313" key="6">
    <source>
        <dbReference type="EMBL" id="CAF3480868.1"/>
    </source>
</evidence>
<feature type="domain" description="K Homology" evidence="4">
    <location>
        <begin position="272"/>
        <end position="341"/>
    </location>
</feature>
<comment type="caution">
    <text evidence="6">The sequence shown here is derived from an EMBL/GenBank/DDBJ whole genome shotgun (WGS) entry which is preliminary data.</text>
</comment>
<feature type="compositionally biased region" description="Low complexity" evidence="3">
    <location>
        <begin position="243"/>
        <end position="261"/>
    </location>
</feature>
<keyword evidence="2" id="KW-0694">RNA-binding</keyword>
<proteinExistence type="predicted"/>
<name>A0A818FTZ0_9BILA</name>
<protein>
    <recommendedName>
        <fullName evidence="4">K Homology domain-containing protein</fullName>
    </recommendedName>
</protein>
<gene>
    <name evidence="6" type="ORF">FME351_LOCUS15487</name>
    <name evidence="5" type="ORF">LUA448_LOCUS15953</name>
</gene>
<dbReference type="InterPro" id="IPR036612">
    <property type="entry name" value="KH_dom_type_1_sf"/>
</dbReference>
<dbReference type="GO" id="GO:0003723">
    <property type="term" value="F:RNA binding"/>
    <property type="evidence" value="ECO:0007669"/>
    <property type="project" value="UniProtKB-UniRule"/>
</dbReference>
<dbReference type="EMBL" id="CAJNYU010001915">
    <property type="protein sequence ID" value="CAF3480868.1"/>
    <property type="molecule type" value="Genomic_DNA"/>
</dbReference>
<evidence type="ECO:0000256" key="1">
    <source>
        <dbReference type="ARBA" id="ARBA00022737"/>
    </source>
</evidence>
<sequence length="353" mass="39788">MKLIENETFLFSFYLDFAAMDQGMYPGNKRSNEDLSSGVNDNKRTRNLSSSRIEYRFLIAASDANAIFGRNGENFQSLRNKYHNLIDVSQLQTPERVLILFGDEEKAMTILADVLPMMAQNQGVRPGFVELRAMIHSSQAGAVIGKSGDRIKEFRQKYNLDTKVFPNPTPGDTTERILSLRGELPNIVECLKEVYAILDQTPIRGQIRNYDPSFYNGVDVERYGGFIENHDFQATRTRFNPNHQQNQQQIGGNYNNRGGNNHMNYPQNNGPMPTTTQVTIPHSLSACLIGPRGTRIAQIRQQSGCVIKFDDPLPSNDRIISIIGMPNNITQAQYLMQATVKQSQLWTNSTVAS</sequence>
<dbReference type="CDD" id="cd22434">
    <property type="entry name" value="KH-I_HNRNPK_rpt3"/>
    <property type="match status" value="1"/>
</dbReference>
<reference evidence="6" key="1">
    <citation type="submission" date="2021-02" db="EMBL/GenBank/DDBJ databases">
        <authorList>
            <person name="Nowell W R."/>
        </authorList>
    </citation>
    <scope>NUCLEOTIDE SEQUENCE</scope>
</reference>
<dbReference type="SUPFAM" id="SSF54791">
    <property type="entry name" value="Eukaryotic type KH-domain (KH-domain type I)"/>
    <property type="match status" value="3"/>
</dbReference>
<accession>A0A818FTZ0</accession>
<feature type="region of interest" description="Disordered" evidence="3">
    <location>
        <begin position="243"/>
        <end position="268"/>
    </location>
</feature>
<feature type="domain" description="K Homology" evidence="4">
    <location>
        <begin position="51"/>
        <end position="119"/>
    </location>
</feature>
<dbReference type="EMBL" id="CAJNYD010001943">
    <property type="protein sequence ID" value="CAF3383043.1"/>
    <property type="molecule type" value="Genomic_DNA"/>
</dbReference>
<organism evidence="6 7">
    <name type="scientific">Rotaria socialis</name>
    <dbReference type="NCBI Taxonomy" id="392032"/>
    <lineage>
        <taxon>Eukaryota</taxon>
        <taxon>Metazoa</taxon>
        <taxon>Spiralia</taxon>
        <taxon>Gnathifera</taxon>
        <taxon>Rotifera</taxon>
        <taxon>Eurotatoria</taxon>
        <taxon>Bdelloidea</taxon>
        <taxon>Philodinida</taxon>
        <taxon>Philodinidae</taxon>
        <taxon>Rotaria</taxon>
    </lineage>
</organism>
<dbReference type="Proteomes" id="UP000663869">
    <property type="component" value="Unassembled WGS sequence"/>
</dbReference>
<dbReference type="Gene3D" id="3.30.1370.10">
    <property type="entry name" value="K Homology domain, type 1"/>
    <property type="match status" value="3"/>
</dbReference>
<dbReference type="InterPro" id="IPR004088">
    <property type="entry name" value="KH_dom_type_1"/>
</dbReference>
<evidence type="ECO:0000256" key="3">
    <source>
        <dbReference type="SAM" id="MobiDB-lite"/>
    </source>
</evidence>
<evidence type="ECO:0000256" key="2">
    <source>
        <dbReference type="PROSITE-ProRule" id="PRU00117"/>
    </source>
</evidence>
<dbReference type="SMART" id="SM00322">
    <property type="entry name" value="KH"/>
    <property type="match status" value="3"/>
</dbReference>
<evidence type="ECO:0000313" key="7">
    <source>
        <dbReference type="Proteomes" id="UP000663869"/>
    </source>
</evidence>